<sequence>MLRQATQTSAPTPSSTNELSDRCDESVPTLERPPAGASDCQLALRRARSSKVNGAALVRRTIVPARHCLPTTAAVADNDNEEAKARPLTSHVPVRAFPLFDRQNNTYEGLRLSALARSAASGTDEPLPPTPKGNDDDDNDKARQQRQPRRKYVTRTLYAASKIVLDGGRFKFKNDPTARAIGACSQSLWRPLLLTTPKKSSETE</sequence>
<evidence type="ECO:0000313" key="4">
    <source>
        <dbReference type="Proteomes" id="UP000030764"/>
    </source>
</evidence>
<evidence type="ECO:0000313" key="3">
    <source>
        <dbReference type="EMBL" id="KFD66653.1"/>
    </source>
</evidence>
<name>A0A085MFY2_9BILA</name>
<feature type="region of interest" description="Disordered" evidence="1">
    <location>
        <begin position="118"/>
        <end position="153"/>
    </location>
</feature>
<dbReference type="Proteomes" id="UP000030764">
    <property type="component" value="Unassembled WGS sequence"/>
</dbReference>
<protein>
    <submittedName>
        <fullName evidence="2">Uncharacterized protein</fullName>
    </submittedName>
</protein>
<reference evidence="2 4" key="1">
    <citation type="journal article" date="2014" name="Nat. Genet.">
        <title>Genome and transcriptome of the porcine whipworm Trichuris suis.</title>
        <authorList>
            <person name="Jex A.R."/>
            <person name="Nejsum P."/>
            <person name="Schwarz E.M."/>
            <person name="Hu L."/>
            <person name="Young N.D."/>
            <person name="Hall R.S."/>
            <person name="Korhonen P.K."/>
            <person name="Liao S."/>
            <person name="Thamsborg S."/>
            <person name="Xia J."/>
            <person name="Xu P."/>
            <person name="Wang S."/>
            <person name="Scheerlinck J.P."/>
            <person name="Hofmann A."/>
            <person name="Sternberg P.W."/>
            <person name="Wang J."/>
            <person name="Gasser R.B."/>
        </authorList>
    </citation>
    <scope>NUCLEOTIDE SEQUENCE [LARGE SCALE GENOMIC DNA]</scope>
    <source>
        <strain evidence="3">DCEP-RM93F</strain>
        <strain evidence="2">DCEP-RM93M</strain>
    </source>
</reference>
<feature type="compositionally biased region" description="Low complexity" evidence="1">
    <location>
        <begin position="1"/>
        <end position="16"/>
    </location>
</feature>
<dbReference type="Proteomes" id="UP000030758">
    <property type="component" value="Unassembled WGS sequence"/>
</dbReference>
<dbReference type="EMBL" id="KL363195">
    <property type="protein sequence ID" value="KFD56128.1"/>
    <property type="molecule type" value="Genomic_DNA"/>
</dbReference>
<proteinExistence type="predicted"/>
<gene>
    <name evidence="2" type="ORF">M513_02906</name>
    <name evidence="3" type="ORF">M514_02906</name>
</gene>
<organism evidence="2 4">
    <name type="scientific">Trichuris suis</name>
    <name type="common">pig whipworm</name>
    <dbReference type="NCBI Taxonomy" id="68888"/>
    <lineage>
        <taxon>Eukaryota</taxon>
        <taxon>Metazoa</taxon>
        <taxon>Ecdysozoa</taxon>
        <taxon>Nematoda</taxon>
        <taxon>Enoplea</taxon>
        <taxon>Dorylaimia</taxon>
        <taxon>Trichinellida</taxon>
        <taxon>Trichuridae</taxon>
        <taxon>Trichuris</taxon>
    </lineage>
</organism>
<keyword evidence="4" id="KW-1185">Reference proteome</keyword>
<dbReference type="EMBL" id="KL367522">
    <property type="protein sequence ID" value="KFD66653.1"/>
    <property type="molecule type" value="Genomic_DNA"/>
</dbReference>
<evidence type="ECO:0000256" key="1">
    <source>
        <dbReference type="SAM" id="MobiDB-lite"/>
    </source>
</evidence>
<accession>A0A085MFY2</accession>
<dbReference type="AlphaFoldDB" id="A0A085MFY2"/>
<feature type="region of interest" description="Disordered" evidence="1">
    <location>
        <begin position="1"/>
        <end position="38"/>
    </location>
</feature>
<feature type="compositionally biased region" description="Basic residues" evidence="1">
    <location>
        <begin position="144"/>
        <end position="153"/>
    </location>
</feature>
<evidence type="ECO:0000313" key="2">
    <source>
        <dbReference type="EMBL" id="KFD56128.1"/>
    </source>
</evidence>